<proteinExistence type="predicted"/>
<evidence type="ECO:0000313" key="2">
    <source>
        <dbReference type="Proteomes" id="UP000824755"/>
    </source>
</evidence>
<sequence length="177" mass="20218">MINDVLKFWFEETKPEQWWKVDADFDATIKSRFGSVLSQAAAGELHTWRIEPRGRLAEILVLDQFSRNVYRGTPGAFAQDGMALVLAQEAVAIASLEALTPKQRPFLILPYMHSESAVIHAEAMRLFEQFAPDNLDFEVRHKAIIDRFGRYPHRNALLGRESTPEELEFLKQPGSSF</sequence>
<accession>A0ABX8WPP5</accession>
<dbReference type="EMBL" id="CP080544">
    <property type="protein sequence ID" value="QYR52976.1"/>
    <property type="molecule type" value="Genomic_DNA"/>
</dbReference>
<keyword evidence="2" id="KW-1185">Reference proteome</keyword>
<name>A0ABX8WPP5_9GAMM</name>
<dbReference type="SUPFAM" id="SSF48452">
    <property type="entry name" value="TPR-like"/>
    <property type="match status" value="1"/>
</dbReference>
<protein>
    <submittedName>
        <fullName evidence="1">DUF924 domain-containing protein</fullName>
    </submittedName>
</protein>
<dbReference type="Gene3D" id="1.25.40.10">
    <property type="entry name" value="Tetratricopeptide repeat domain"/>
    <property type="match status" value="1"/>
</dbReference>
<dbReference type="RefSeq" id="WP_220379795.1">
    <property type="nucleotide sequence ID" value="NZ_CP080544.1"/>
</dbReference>
<dbReference type="InterPro" id="IPR010323">
    <property type="entry name" value="DUF924"/>
</dbReference>
<evidence type="ECO:0000313" key="1">
    <source>
        <dbReference type="EMBL" id="QYR52976.1"/>
    </source>
</evidence>
<gene>
    <name evidence="1" type="ORF">H8L67_00150</name>
</gene>
<dbReference type="Pfam" id="PF06041">
    <property type="entry name" value="DUF924"/>
    <property type="match status" value="1"/>
</dbReference>
<organism evidence="1 2">
    <name type="scientific">Lysobacter soyae</name>
    <dbReference type="NCBI Taxonomy" id="2764185"/>
    <lineage>
        <taxon>Bacteria</taxon>
        <taxon>Pseudomonadati</taxon>
        <taxon>Pseudomonadota</taxon>
        <taxon>Gammaproteobacteria</taxon>
        <taxon>Lysobacterales</taxon>
        <taxon>Lysobacteraceae</taxon>
        <taxon>Lysobacter</taxon>
    </lineage>
</organism>
<dbReference type="Gene3D" id="1.20.58.320">
    <property type="entry name" value="TPR-like"/>
    <property type="match status" value="1"/>
</dbReference>
<dbReference type="Proteomes" id="UP000824755">
    <property type="component" value="Chromosome"/>
</dbReference>
<dbReference type="InterPro" id="IPR011990">
    <property type="entry name" value="TPR-like_helical_dom_sf"/>
</dbReference>
<reference evidence="1 2" key="1">
    <citation type="submission" date="2021-08" db="EMBL/GenBank/DDBJ databases">
        <title>Lysobacter sp. strain CJ11 Genome sequencing and assembly.</title>
        <authorList>
            <person name="Kim I."/>
        </authorList>
    </citation>
    <scope>NUCLEOTIDE SEQUENCE [LARGE SCALE GENOMIC DNA]</scope>
    <source>
        <strain evidence="1 2">CJ11</strain>
    </source>
</reference>